<evidence type="ECO:0000256" key="5">
    <source>
        <dbReference type="ARBA" id="ARBA00022556"/>
    </source>
</evidence>
<evidence type="ECO:0000256" key="4">
    <source>
        <dbReference type="ARBA" id="ARBA00022519"/>
    </source>
</evidence>
<evidence type="ECO:0000313" key="13">
    <source>
        <dbReference type="EMBL" id="GAN45755.1"/>
    </source>
</evidence>
<feature type="domain" description="EamA" evidence="12">
    <location>
        <begin position="108"/>
        <end position="184"/>
    </location>
</feature>
<sequence>MASGVMRATSIPLSFAMISKMVSCTLLIAALRCVIAVCQLGARAFHAGFGVGARARLYSRPPSPSRRAMPTITLLLWLANVALDTVGQLAFKHAAHAPAADDGWRAHWRALLRRRALWLGVACFVGEFGVWLAFLSLVPLSSGVLLGSINIVAVMLAGRLLFGERLSARRVAGILLIAGGVAVVGAGA</sequence>
<dbReference type="InterPro" id="IPR037185">
    <property type="entry name" value="EmrE-like"/>
</dbReference>
<keyword evidence="2" id="KW-1003">Cell membrane</keyword>
<evidence type="ECO:0000313" key="15">
    <source>
        <dbReference type="Proteomes" id="UP000253740"/>
    </source>
</evidence>
<dbReference type="Gene3D" id="1.10.3730.20">
    <property type="match status" value="1"/>
</dbReference>
<dbReference type="Pfam" id="PF00892">
    <property type="entry name" value="EamA"/>
    <property type="match status" value="1"/>
</dbReference>
<dbReference type="InterPro" id="IPR000390">
    <property type="entry name" value="Small_drug/metabolite_transptr"/>
</dbReference>
<dbReference type="HOGENOM" id="CLU_1439601_0_0_6"/>
<keyword evidence="10 11" id="KW-0472">Membrane</keyword>
<feature type="transmembrane region" description="Helical" evidence="11">
    <location>
        <begin position="144"/>
        <end position="162"/>
    </location>
</feature>
<keyword evidence="4" id="KW-0997">Cell inner membrane</keyword>
<dbReference type="EMBL" id="DF970202">
    <property type="protein sequence ID" value="GAP66378.1"/>
    <property type="molecule type" value="Genomic_DNA"/>
</dbReference>
<evidence type="ECO:0000256" key="1">
    <source>
        <dbReference type="ARBA" id="ARBA00004651"/>
    </source>
</evidence>
<reference evidence="13" key="1">
    <citation type="submission" date="2015-03" db="EMBL/GenBank/DDBJ databases">
        <title>Draft genome sequence of Mizugakiibacter sediminis skMP5.</title>
        <authorList>
            <person name="Watanabe T."/>
            <person name="Kojima H."/>
            <person name="Fukui M."/>
        </authorList>
    </citation>
    <scope>NUCLEOTIDE SEQUENCE</scope>
    <source>
        <strain evidence="13">SkMP5</strain>
    </source>
</reference>
<dbReference type="GO" id="GO:0009103">
    <property type="term" value="P:lipopolysaccharide biosynthetic process"/>
    <property type="evidence" value="ECO:0007669"/>
    <property type="project" value="UniProtKB-KW"/>
</dbReference>
<evidence type="ECO:0000259" key="12">
    <source>
        <dbReference type="Pfam" id="PF00892"/>
    </source>
</evidence>
<dbReference type="STRING" id="1475481.GCA_000953855_01718"/>
<dbReference type="GO" id="GO:0005886">
    <property type="term" value="C:plasma membrane"/>
    <property type="evidence" value="ECO:0007669"/>
    <property type="project" value="UniProtKB-SubCell"/>
</dbReference>
<dbReference type="SUPFAM" id="SSF103481">
    <property type="entry name" value="Multidrug resistance efflux transporter EmrE"/>
    <property type="match status" value="1"/>
</dbReference>
<dbReference type="AlphaFoldDB" id="A0A0K8QND2"/>
<evidence type="ECO:0000256" key="8">
    <source>
        <dbReference type="ARBA" id="ARBA00022989"/>
    </source>
</evidence>
<evidence type="ECO:0000256" key="6">
    <source>
        <dbReference type="ARBA" id="ARBA00022692"/>
    </source>
</evidence>
<keyword evidence="5" id="KW-0441">Lipid A biosynthesis</keyword>
<keyword evidence="15" id="KW-1185">Reference proteome</keyword>
<evidence type="ECO:0000256" key="7">
    <source>
        <dbReference type="ARBA" id="ARBA00022985"/>
    </source>
</evidence>
<keyword evidence="9" id="KW-0443">Lipid metabolism</keyword>
<name>A0A0K8QND2_9GAMM</name>
<keyword evidence="6 11" id="KW-0812">Transmembrane</keyword>
<reference evidence="14" key="2">
    <citation type="submission" date="2015-08" db="EMBL/GenBank/DDBJ databases">
        <title>Complete DNA Sequence of Pseudomonas syringae pv. actinidiae, the Causal Agent of Kiwifruit Canker Disease.</title>
        <authorList>
            <person name="Rikkerink E.H.A."/>
            <person name="Fineran P.C."/>
        </authorList>
    </citation>
    <scope>NUCLEOTIDE SEQUENCE</scope>
    <source>
        <strain evidence="14">SkMP5</strain>
    </source>
</reference>
<dbReference type="InterPro" id="IPR000620">
    <property type="entry name" value="EamA_dom"/>
</dbReference>
<protein>
    <submittedName>
        <fullName evidence="14">Drug/metabolite transporter (DMT) superfamilypermease</fullName>
    </submittedName>
</protein>
<feature type="transmembrane region" description="Helical" evidence="11">
    <location>
        <begin position="116"/>
        <end position="138"/>
    </location>
</feature>
<keyword evidence="7" id="KW-0448">Lipopolysaccharide biosynthesis</keyword>
<dbReference type="PANTHER" id="PTHR30561:SF9">
    <property type="entry name" value="4-AMINO-4-DEOXY-L-ARABINOSE-PHOSPHOUNDECAPRENOL FLIPPASE SUBUNIT ARNF-RELATED"/>
    <property type="match status" value="1"/>
</dbReference>
<evidence type="ECO:0000256" key="2">
    <source>
        <dbReference type="ARBA" id="ARBA00022475"/>
    </source>
</evidence>
<accession>A0A0K8QND2</accession>
<feature type="transmembrane region" description="Helical" evidence="11">
    <location>
        <begin position="171"/>
        <end position="187"/>
    </location>
</feature>
<keyword evidence="8 11" id="KW-1133">Transmembrane helix</keyword>
<comment type="subcellular location">
    <subcellularLocation>
        <location evidence="1">Cell membrane</location>
        <topology evidence="1">Multi-pass membrane protein</topology>
    </subcellularLocation>
</comment>
<gene>
    <name evidence="13" type="ORF">MBSD_2309</name>
    <name evidence="14" type="ORF">MBSD_n1685</name>
</gene>
<organism evidence="14">
    <name type="scientific">Mizugakiibacter sediminis</name>
    <dbReference type="NCBI Taxonomy" id="1475481"/>
    <lineage>
        <taxon>Bacteria</taxon>
        <taxon>Pseudomonadati</taxon>
        <taxon>Pseudomonadota</taxon>
        <taxon>Gammaproteobacteria</taxon>
        <taxon>Lysobacterales</taxon>
        <taxon>Rhodanobacteraceae</taxon>
        <taxon>Mizugakiibacter</taxon>
    </lineage>
</organism>
<dbReference type="PANTHER" id="PTHR30561">
    <property type="entry name" value="SMR FAMILY PROTON-DEPENDENT DRUG EFFLUX TRANSPORTER SUGE"/>
    <property type="match status" value="1"/>
</dbReference>
<evidence type="ECO:0000256" key="11">
    <source>
        <dbReference type="SAM" id="Phobius"/>
    </source>
</evidence>
<evidence type="ECO:0000313" key="14">
    <source>
        <dbReference type="EMBL" id="GAP66378.1"/>
    </source>
</evidence>
<dbReference type="GO" id="GO:0009245">
    <property type="term" value="P:lipid A biosynthetic process"/>
    <property type="evidence" value="ECO:0007669"/>
    <property type="project" value="UniProtKB-KW"/>
</dbReference>
<evidence type="ECO:0000256" key="9">
    <source>
        <dbReference type="ARBA" id="ARBA00023098"/>
    </source>
</evidence>
<proteinExistence type="predicted"/>
<dbReference type="Proteomes" id="UP000253740">
    <property type="component" value="Unassembled WGS sequence"/>
</dbReference>
<keyword evidence="3" id="KW-0444">Lipid biosynthesis</keyword>
<evidence type="ECO:0000256" key="3">
    <source>
        <dbReference type="ARBA" id="ARBA00022516"/>
    </source>
</evidence>
<dbReference type="GO" id="GO:0022857">
    <property type="term" value="F:transmembrane transporter activity"/>
    <property type="evidence" value="ECO:0007669"/>
    <property type="project" value="InterPro"/>
</dbReference>
<dbReference type="EMBL" id="DF952384">
    <property type="protein sequence ID" value="GAN45755.1"/>
    <property type="molecule type" value="Genomic_DNA"/>
</dbReference>
<evidence type="ECO:0000256" key="10">
    <source>
        <dbReference type="ARBA" id="ARBA00023136"/>
    </source>
</evidence>